<sequence>MLRGKRSSHSWQLPKKTASNRKQRPVRNRVACKTVEPLPFGKPEPRVKNQTLRRRPPGSRLRKTEEVFHSDAKLSSL</sequence>
<name>A0AAV4MMR0_CAEEX</name>
<accession>A0AAV4MMR0</accession>
<keyword evidence="3" id="KW-1185">Reference proteome</keyword>
<evidence type="ECO:0000313" key="3">
    <source>
        <dbReference type="Proteomes" id="UP001054945"/>
    </source>
</evidence>
<comment type="caution">
    <text evidence="2">The sequence shown here is derived from an EMBL/GenBank/DDBJ whole genome shotgun (WGS) entry which is preliminary data.</text>
</comment>
<evidence type="ECO:0000313" key="2">
    <source>
        <dbReference type="EMBL" id="GIX73837.1"/>
    </source>
</evidence>
<gene>
    <name evidence="2" type="ORF">CEXT_432901</name>
</gene>
<feature type="compositionally biased region" description="Basic residues" evidence="1">
    <location>
        <begin position="51"/>
        <end position="61"/>
    </location>
</feature>
<dbReference type="Proteomes" id="UP001054945">
    <property type="component" value="Unassembled WGS sequence"/>
</dbReference>
<proteinExistence type="predicted"/>
<feature type="region of interest" description="Disordered" evidence="1">
    <location>
        <begin position="1"/>
        <end position="77"/>
    </location>
</feature>
<dbReference type="AlphaFoldDB" id="A0AAV4MMR0"/>
<evidence type="ECO:0000256" key="1">
    <source>
        <dbReference type="SAM" id="MobiDB-lite"/>
    </source>
</evidence>
<organism evidence="2 3">
    <name type="scientific">Caerostris extrusa</name>
    <name type="common">Bark spider</name>
    <name type="synonym">Caerostris bankana</name>
    <dbReference type="NCBI Taxonomy" id="172846"/>
    <lineage>
        <taxon>Eukaryota</taxon>
        <taxon>Metazoa</taxon>
        <taxon>Ecdysozoa</taxon>
        <taxon>Arthropoda</taxon>
        <taxon>Chelicerata</taxon>
        <taxon>Arachnida</taxon>
        <taxon>Araneae</taxon>
        <taxon>Araneomorphae</taxon>
        <taxon>Entelegynae</taxon>
        <taxon>Araneoidea</taxon>
        <taxon>Araneidae</taxon>
        <taxon>Caerostris</taxon>
    </lineage>
</organism>
<feature type="compositionally biased region" description="Basic and acidic residues" evidence="1">
    <location>
        <begin position="62"/>
        <end position="77"/>
    </location>
</feature>
<dbReference type="EMBL" id="BPLR01002446">
    <property type="protein sequence ID" value="GIX73837.1"/>
    <property type="molecule type" value="Genomic_DNA"/>
</dbReference>
<protein>
    <submittedName>
        <fullName evidence="2">Uncharacterized protein</fullName>
    </submittedName>
</protein>
<feature type="compositionally biased region" description="Basic residues" evidence="1">
    <location>
        <begin position="18"/>
        <end position="27"/>
    </location>
</feature>
<reference evidence="2 3" key="1">
    <citation type="submission" date="2021-06" db="EMBL/GenBank/DDBJ databases">
        <title>Caerostris extrusa draft genome.</title>
        <authorList>
            <person name="Kono N."/>
            <person name="Arakawa K."/>
        </authorList>
    </citation>
    <scope>NUCLEOTIDE SEQUENCE [LARGE SCALE GENOMIC DNA]</scope>
</reference>